<proteinExistence type="predicted"/>
<dbReference type="PANTHER" id="PTHR28027">
    <property type="entry name" value="TRANSCRIPTIONAL REGULATOR MIT1"/>
    <property type="match status" value="1"/>
</dbReference>
<evidence type="ECO:0000313" key="3">
    <source>
        <dbReference type="Proteomes" id="UP001139887"/>
    </source>
</evidence>
<dbReference type="OrthoDB" id="5572844at2759"/>
<organism evidence="2 3">
    <name type="scientific">Coemansia brasiliensis</name>
    <dbReference type="NCBI Taxonomy" id="2650707"/>
    <lineage>
        <taxon>Eukaryota</taxon>
        <taxon>Fungi</taxon>
        <taxon>Fungi incertae sedis</taxon>
        <taxon>Zoopagomycota</taxon>
        <taxon>Kickxellomycotina</taxon>
        <taxon>Kickxellomycetes</taxon>
        <taxon>Kickxellales</taxon>
        <taxon>Kickxellaceae</taxon>
        <taxon>Coemansia</taxon>
    </lineage>
</organism>
<dbReference type="InterPro" id="IPR018608">
    <property type="entry name" value="Gti1/Pac2"/>
</dbReference>
<sequence>MTETYHGFIDTAYDALLIFEACCNGLLPRVPRRFTDRERQTIRSGAVYVWDEDETGMRRWTDGRTWSPSRVHGCFLIYYELEGRRHQFVNRNHGGRSSRSSPRSGQKEKSPLHVSYDPCPPNVMQKEQGLIKKALSLCTNDKHKLHLVCYYSREDVENGCLMSPTNDPRFAGIQVYEDRYPEISHGSGRLDRSGGGRARSLANSRQWRQMADYPGRQPIYARPRTQQPEIYRYPSYGPYAGPVRHVNVSAAPVYSQPYSVSITAASQQLPDEIQHAQYPSPPIWQHSEPPKIYAAPHSGSLRRGSHMAASEPAIPTIGTAPVSSSHVPHHIEQQQQQQPPLPHSPSTIRLPSIENIGASTPQKLPLASRGEPKMNSEDIRQLASLRMSLHQWG</sequence>
<gene>
    <name evidence="2" type="primary">PTH2_3</name>
    <name evidence="2" type="ORF">IWW36_003026</name>
</gene>
<dbReference type="AlphaFoldDB" id="A0A9W8I8J5"/>
<accession>A0A9W8I8J5</accession>
<dbReference type="Proteomes" id="UP001139887">
    <property type="component" value="Unassembled WGS sequence"/>
</dbReference>
<evidence type="ECO:0000256" key="1">
    <source>
        <dbReference type="SAM" id="MobiDB-lite"/>
    </source>
</evidence>
<dbReference type="PANTHER" id="PTHR28027:SF1">
    <property type="entry name" value="CAMP INDEPENDENT REGULATORY PROTEIN (AFU_ORTHOLOGUE AFUA_3G09640)"/>
    <property type="match status" value="1"/>
</dbReference>
<keyword evidence="3" id="KW-1185">Reference proteome</keyword>
<evidence type="ECO:0000313" key="2">
    <source>
        <dbReference type="EMBL" id="KAJ2848872.1"/>
    </source>
</evidence>
<comment type="caution">
    <text evidence="2">The sequence shown here is derived from an EMBL/GenBank/DDBJ whole genome shotgun (WGS) entry which is preliminary data.</text>
</comment>
<feature type="region of interest" description="Disordered" evidence="1">
    <location>
        <begin position="90"/>
        <end position="119"/>
    </location>
</feature>
<feature type="region of interest" description="Disordered" evidence="1">
    <location>
        <begin position="315"/>
        <end position="376"/>
    </location>
</feature>
<dbReference type="EMBL" id="JANBUW010000125">
    <property type="protein sequence ID" value="KAJ2848872.1"/>
    <property type="molecule type" value="Genomic_DNA"/>
</dbReference>
<reference evidence="2" key="1">
    <citation type="submission" date="2022-07" db="EMBL/GenBank/DDBJ databases">
        <title>Phylogenomic reconstructions and comparative analyses of Kickxellomycotina fungi.</title>
        <authorList>
            <person name="Reynolds N.K."/>
            <person name="Stajich J.E."/>
            <person name="Barry K."/>
            <person name="Grigoriev I.V."/>
            <person name="Crous P."/>
            <person name="Smith M.E."/>
        </authorList>
    </citation>
    <scope>NUCLEOTIDE SEQUENCE</scope>
    <source>
        <strain evidence="2">NRRL 1566</strain>
    </source>
</reference>
<feature type="region of interest" description="Disordered" evidence="1">
    <location>
        <begin position="185"/>
        <end position="205"/>
    </location>
</feature>
<name>A0A9W8I8J5_9FUNG</name>
<feature type="compositionally biased region" description="Basic and acidic residues" evidence="1">
    <location>
        <begin position="185"/>
        <end position="194"/>
    </location>
</feature>
<feature type="compositionally biased region" description="Low complexity" evidence="1">
    <location>
        <begin position="95"/>
        <end position="104"/>
    </location>
</feature>
<protein>
    <submittedName>
        <fullName evidence="2">Gluconate transport-inducing protein</fullName>
    </submittedName>
</protein>
<dbReference type="GO" id="GO:0003677">
    <property type="term" value="F:DNA binding"/>
    <property type="evidence" value="ECO:0007669"/>
    <property type="project" value="TreeGrafter"/>
</dbReference>
<dbReference type="Pfam" id="PF09729">
    <property type="entry name" value="Gti1_Pac2"/>
    <property type="match status" value="1"/>
</dbReference>